<evidence type="ECO:0000256" key="1">
    <source>
        <dbReference type="ARBA" id="ARBA00022737"/>
    </source>
</evidence>
<dbReference type="Gene3D" id="3.40.50.300">
    <property type="entry name" value="P-loop containing nucleotide triphosphate hydrolases"/>
    <property type="match status" value="1"/>
</dbReference>
<dbReference type="InterPro" id="IPR027417">
    <property type="entry name" value="P-loop_NTPase"/>
</dbReference>
<dbReference type="OrthoDB" id="538223at2759"/>
<dbReference type="GeneID" id="66070900"/>
<keyword evidence="4" id="KW-1185">Reference proteome</keyword>
<comment type="caution">
    <text evidence="3">The sequence shown here is derived from an EMBL/GenBank/DDBJ whole genome shotgun (WGS) entry which is preliminary data.</text>
</comment>
<evidence type="ECO:0000313" key="3">
    <source>
        <dbReference type="EMBL" id="KAG7100038.1"/>
    </source>
</evidence>
<dbReference type="RefSeq" id="XP_043016508.1">
    <property type="nucleotide sequence ID" value="XM_043147794.1"/>
</dbReference>
<feature type="domain" description="Nephrocystin 3-like N-terminal" evidence="2">
    <location>
        <begin position="82"/>
        <end position="244"/>
    </location>
</feature>
<dbReference type="PANTHER" id="PTHR10039">
    <property type="entry name" value="AMELOGENIN"/>
    <property type="match status" value="1"/>
</dbReference>
<accession>A0A9P7V4C8</accession>
<dbReference type="Proteomes" id="UP001049176">
    <property type="component" value="Chromosome 1"/>
</dbReference>
<name>A0A9P7V4C8_9AGAR</name>
<sequence>MSDSSQTYSVPGNQHVLNGARNTTIGQAVFNNAGRDLYHNNSKFDSNPLWDAIADVGASHDSEQQVDRGRCLPGTREAVLEIIRQWRDSGCESMPVCWLSGAVGVGKSAIALTVAEECEKDGLVASFFFFKSDPKRNNPSFLILSIAHGLVVTRPYLGPFINQRITTNPRVLKVNLEDQYKKLILENLDHPPPPCDQKIPDLVIIDGLDECSDAAAQCRVLSIIFSTYSKQPLHSPLRYLICSRPESWIRQEFCQFNRLTKHIELNDSFHPQYDIEVYFHQQFQEIRRDPNYSEVEFPDPWPSFYYVQLLIDKADGQFIYASTVIKFIKAAYTLPTDQLHIILETISKSPSIPSAQTQTPFSDLDELYLIILHVNPDCNKRLLPILAVIIVVQNTSPAFIELLLGNSPGTVAQTLRAMHSVLNVCGREDDIGIYHKSFTEFLLDQTRSREFFIDKLMWKDFLALQWTRVLTEHCKKDPGLLSRDHQYSTESLWKLVHHWKNHCLPLVDGHTSIELMVEVDAFFHVALSISVQSVGYEVLLHVLAVIILVPNSSPEFIGLILGHSPGTVVKMLCGMHSVFDVHDFDISIYHKSFTDFLLNHAQSKGFFINESMKDFLACQWTRALTEQCRKVPELLRDSRYFPDPLWKLVQCWRGHCLPQGMGGHMSDALMLELEEFYYVALSISAESVGHEMLLHILAAFLLLPLGEPRSPDFIQLLLGLHNKDLALASQTLNSITQVEWLIDSDYFLDGFTFEHFFFDRSWSNSFFIEKDCQRNFLAQKCLCLFQMDKGPQDKILINNWARICTNVDNPTQELLYGLHCMDLGGVLAKSLNCLHYLPCDFDTILSWLKSQANGVVPPDLIDCFEIVQRGFHIQSKRQEIKSGFHDHVITMIVLSIVDWDYCIQHLSQGLNSCIYYLSQKLVKIKFCRCSSLSTFDSNCASTPISNTTDLYEYHINIRASCAQIFKAAIAGLQWAFETYSVEEYYNLVDRLLVQSPSLLTHCLPVPELLLHFRTLLDFAMTLGRGDLYHQWVESKSPVLEESQGKLLSWLESFPADCAHQVETVRCDFLSLMTLGE</sequence>
<dbReference type="SUPFAM" id="SSF52540">
    <property type="entry name" value="P-loop containing nucleoside triphosphate hydrolases"/>
    <property type="match status" value="1"/>
</dbReference>
<dbReference type="PANTHER" id="PTHR10039:SF14">
    <property type="entry name" value="NACHT DOMAIN-CONTAINING PROTEIN"/>
    <property type="match status" value="1"/>
</dbReference>
<evidence type="ECO:0000313" key="4">
    <source>
        <dbReference type="Proteomes" id="UP001049176"/>
    </source>
</evidence>
<dbReference type="InterPro" id="IPR056884">
    <property type="entry name" value="NPHP3-like_N"/>
</dbReference>
<evidence type="ECO:0000259" key="2">
    <source>
        <dbReference type="Pfam" id="PF24883"/>
    </source>
</evidence>
<protein>
    <recommendedName>
        <fullName evidence="2">Nephrocystin 3-like N-terminal domain-containing protein</fullName>
    </recommendedName>
</protein>
<organism evidence="3 4">
    <name type="scientific">Marasmius oreades</name>
    <name type="common">fairy-ring Marasmius</name>
    <dbReference type="NCBI Taxonomy" id="181124"/>
    <lineage>
        <taxon>Eukaryota</taxon>
        <taxon>Fungi</taxon>
        <taxon>Dikarya</taxon>
        <taxon>Basidiomycota</taxon>
        <taxon>Agaricomycotina</taxon>
        <taxon>Agaricomycetes</taxon>
        <taxon>Agaricomycetidae</taxon>
        <taxon>Agaricales</taxon>
        <taxon>Marasmiineae</taxon>
        <taxon>Marasmiaceae</taxon>
        <taxon>Marasmius</taxon>
    </lineage>
</organism>
<dbReference type="Pfam" id="PF24883">
    <property type="entry name" value="NPHP3_N"/>
    <property type="match status" value="1"/>
</dbReference>
<dbReference type="KEGG" id="more:E1B28_001824"/>
<keyword evidence="1" id="KW-0677">Repeat</keyword>
<reference evidence="3" key="1">
    <citation type="journal article" date="2021" name="Genome Biol. Evol.">
        <title>The assembled and annotated genome of the fairy-ring fungus Marasmius oreades.</title>
        <authorList>
            <person name="Hiltunen M."/>
            <person name="Ament-Velasquez S.L."/>
            <person name="Johannesson H."/>
        </authorList>
    </citation>
    <scope>NUCLEOTIDE SEQUENCE</scope>
    <source>
        <strain evidence="3">03SP1</strain>
    </source>
</reference>
<dbReference type="AlphaFoldDB" id="A0A9P7V4C8"/>
<gene>
    <name evidence="3" type="ORF">E1B28_001824</name>
</gene>
<proteinExistence type="predicted"/>
<dbReference type="EMBL" id="CM032181">
    <property type="protein sequence ID" value="KAG7100038.1"/>
    <property type="molecule type" value="Genomic_DNA"/>
</dbReference>